<protein>
    <recommendedName>
        <fullName evidence="1">DNA mimic protein DMP19 C-terminal domain-containing protein</fullName>
    </recommendedName>
</protein>
<dbReference type="AlphaFoldDB" id="A0A512MHB5"/>
<dbReference type="RefSeq" id="WP_146855712.1">
    <property type="nucleotide sequence ID" value="NZ_BKAG01000072.1"/>
</dbReference>
<dbReference type="Proteomes" id="UP000321577">
    <property type="component" value="Unassembled WGS sequence"/>
</dbReference>
<keyword evidence="3" id="KW-1185">Reference proteome</keyword>
<reference evidence="2 3" key="1">
    <citation type="submission" date="2019-07" db="EMBL/GenBank/DDBJ databases">
        <title>Whole genome shotgun sequence of Brevifollis gellanilyticus NBRC 108608.</title>
        <authorList>
            <person name="Hosoyama A."/>
            <person name="Uohara A."/>
            <person name="Ohji S."/>
            <person name="Ichikawa N."/>
        </authorList>
    </citation>
    <scope>NUCLEOTIDE SEQUENCE [LARGE SCALE GENOMIC DNA]</scope>
    <source>
        <strain evidence="2 3">NBRC 108608</strain>
    </source>
</reference>
<gene>
    <name evidence="2" type="ORF">BGE01nite_54190</name>
</gene>
<organism evidence="2 3">
    <name type="scientific">Brevifollis gellanilyticus</name>
    <dbReference type="NCBI Taxonomy" id="748831"/>
    <lineage>
        <taxon>Bacteria</taxon>
        <taxon>Pseudomonadati</taxon>
        <taxon>Verrucomicrobiota</taxon>
        <taxon>Verrucomicrobiia</taxon>
        <taxon>Verrucomicrobiales</taxon>
        <taxon>Verrucomicrobiaceae</taxon>
    </lineage>
</organism>
<proteinExistence type="predicted"/>
<comment type="caution">
    <text evidence="2">The sequence shown here is derived from an EMBL/GenBank/DDBJ whole genome shotgun (WGS) entry which is preliminary data.</text>
</comment>
<evidence type="ECO:0000313" key="3">
    <source>
        <dbReference type="Proteomes" id="UP000321577"/>
    </source>
</evidence>
<dbReference type="Gene3D" id="1.20.1420.60">
    <property type="match status" value="1"/>
</dbReference>
<evidence type="ECO:0000259" key="1">
    <source>
        <dbReference type="Pfam" id="PF14300"/>
    </source>
</evidence>
<dbReference type="EMBL" id="BKAG01000072">
    <property type="protein sequence ID" value="GEP46128.1"/>
    <property type="molecule type" value="Genomic_DNA"/>
</dbReference>
<sequence>MDADYNLVNKTFCDCVDRGQHKRRFFSKLKPGTVLCEVWHSFGLIGNGGFHNFFGGIGKRRERQFIQSYDIMGAPKIAGLMEEAYQLFDQARRSVDEPEDIDVVRKRCDSRMTEIERDYYGSESELVRAAAQYVRANPSSFSG</sequence>
<feature type="domain" description="DNA mimic protein DMP19 C-terminal" evidence="1">
    <location>
        <begin position="37"/>
        <end position="137"/>
    </location>
</feature>
<name>A0A512MHB5_9BACT</name>
<dbReference type="InterPro" id="IPR025402">
    <property type="entry name" value="DMP19_C"/>
</dbReference>
<evidence type="ECO:0000313" key="2">
    <source>
        <dbReference type="EMBL" id="GEP46128.1"/>
    </source>
</evidence>
<accession>A0A512MHB5</accession>
<dbReference type="Pfam" id="PF14300">
    <property type="entry name" value="DMP19"/>
    <property type="match status" value="1"/>
</dbReference>